<dbReference type="Proteomes" id="UP001217754">
    <property type="component" value="Chromosome 2"/>
</dbReference>
<dbReference type="RefSeq" id="XP_060121178.1">
    <property type="nucleotide sequence ID" value="XM_060265195.1"/>
</dbReference>
<evidence type="ECO:0000313" key="3">
    <source>
        <dbReference type="Proteomes" id="UP001217754"/>
    </source>
</evidence>
<sequence>MVTVYVEELVDGSEPVSAPMVGPSGIFERESLSSLLYMMDHPPTRDSSIIAQLEQLMDEDVFTDAMGRRLLAVRGDDVDDERIIAAQYLLDHDDLDEEAFTFEQPFLSSRAPSSALGPWLHRLALGLEDTSSTLRLLPGGYIANAPDDDDDDEELPDQDDDEEDDDDLEEIGEDEDYLDWLGTQLYNYHAGAPCYIIDADLSTRWWKQ</sequence>
<gene>
    <name evidence="2" type="ORF">MJAP1_001230</name>
</gene>
<evidence type="ECO:0000313" key="2">
    <source>
        <dbReference type="EMBL" id="WFD38281.1"/>
    </source>
</evidence>
<feature type="compositionally biased region" description="Acidic residues" evidence="1">
    <location>
        <begin position="146"/>
        <end position="173"/>
    </location>
</feature>
<proteinExistence type="predicted"/>
<feature type="region of interest" description="Disordered" evidence="1">
    <location>
        <begin position="138"/>
        <end position="173"/>
    </location>
</feature>
<organism evidence="2 3">
    <name type="scientific">Malassezia japonica</name>
    <dbReference type="NCBI Taxonomy" id="223818"/>
    <lineage>
        <taxon>Eukaryota</taxon>
        <taxon>Fungi</taxon>
        <taxon>Dikarya</taxon>
        <taxon>Basidiomycota</taxon>
        <taxon>Ustilaginomycotina</taxon>
        <taxon>Malasseziomycetes</taxon>
        <taxon>Malasseziales</taxon>
        <taxon>Malasseziaceae</taxon>
        <taxon>Malassezia</taxon>
    </lineage>
</organism>
<dbReference type="EMBL" id="CP119959">
    <property type="protein sequence ID" value="WFD38281.1"/>
    <property type="molecule type" value="Genomic_DNA"/>
</dbReference>
<accession>A0AAF0JEU1</accession>
<evidence type="ECO:0000256" key="1">
    <source>
        <dbReference type="SAM" id="MobiDB-lite"/>
    </source>
</evidence>
<dbReference type="GeneID" id="85224879"/>
<name>A0AAF0JEU1_9BASI</name>
<reference evidence="2" key="1">
    <citation type="submission" date="2023-03" db="EMBL/GenBank/DDBJ databases">
        <title>Mating type loci evolution in Malassezia.</title>
        <authorList>
            <person name="Coelho M.A."/>
        </authorList>
    </citation>
    <scope>NUCLEOTIDE SEQUENCE</scope>
    <source>
        <strain evidence="2">CBS 9431</strain>
    </source>
</reference>
<dbReference type="AlphaFoldDB" id="A0AAF0JEU1"/>
<protein>
    <submittedName>
        <fullName evidence="2">Uncharacterized protein</fullName>
    </submittedName>
</protein>
<keyword evidence="3" id="KW-1185">Reference proteome</keyword>